<dbReference type="Proteomes" id="UP001500392">
    <property type="component" value="Unassembled WGS sequence"/>
</dbReference>
<evidence type="ECO:0000313" key="1">
    <source>
        <dbReference type="EMBL" id="GAA4087427.1"/>
    </source>
</evidence>
<accession>A0ABP7WGR3</accession>
<evidence type="ECO:0008006" key="3">
    <source>
        <dbReference type="Google" id="ProtNLM"/>
    </source>
</evidence>
<gene>
    <name evidence="1" type="ORF">GCM10022414_07730</name>
</gene>
<dbReference type="RefSeq" id="WP_344932521.1">
    <property type="nucleotide sequence ID" value="NZ_BAABDM010000001.1"/>
</dbReference>
<keyword evidence="2" id="KW-1185">Reference proteome</keyword>
<organism evidence="1 2">
    <name type="scientific">Zhongshania borealis</name>
    <dbReference type="NCBI Taxonomy" id="889488"/>
    <lineage>
        <taxon>Bacteria</taxon>
        <taxon>Pseudomonadati</taxon>
        <taxon>Pseudomonadota</taxon>
        <taxon>Gammaproteobacteria</taxon>
        <taxon>Cellvibrionales</taxon>
        <taxon>Spongiibacteraceae</taxon>
        <taxon>Zhongshania</taxon>
    </lineage>
</organism>
<proteinExistence type="predicted"/>
<dbReference type="InterPro" id="IPR009678">
    <property type="entry name" value="Phage_tail_completion_R"/>
</dbReference>
<comment type="caution">
    <text evidence="1">The sequence shown here is derived from an EMBL/GenBank/DDBJ whole genome shotgun (WGS) entry which is preliminary data.</text>
</comment>
<dbReference type="Pfam" id="PF06891">
    <property type="entry name" value="P2_Phage_GpR"/>
    <property type="match status" value="1"/>
</dbReference>
<sequence length="155" mass="17307">MELLAELRKHILNSPLKIKADNLLTFANDGQITSHQGDLNAHFSIRYDAKIIVTDYTDHADMLFFIVLQWLAANNANHETTPIRFNADIIDHKTADVELILTLEENVGANLVEGGMQLVHNGVKPIDICPLSATNWELYIHPDPDPVASWVEAGE</sequence>
<name>A0ABP7WGR3_9GAMM</name>
<reference evidence="2" key="1">
    <citation type="journal article" date="2019" name="Int. J. Syst. Evol. Microbiol.">
        <title>The Global Catalogue of Microorganisms (GCM) 10K type strain sequencing project: providing services to taxonomists for standard genome sequencing and annotation.</title>
        <authorList>
            <consortium name="The Broad Institute Genomics Platform"/>
            <consortium name="The Broad Institute Genome Sequencing Center for Infectious Disease"/>
            <person name="Wu L."/>
            <person name="Ma J."/>
        </authorList>
    </citation>
    <scope>NUCLEOTIDE SEQUENCE [LARGE SCALE GENOMIC DNA]</scope>
    <source>
        <strain evidence="2">JCM 17304</strain>
    </source>
</reference>
<protein>
    <recommendedName>
        <fullName evidence="3">Phage tail protein</fullName>
    </recommendedName>
</protein>
<dbReference type="EMBL" id="BAABDM010000001">
    <property type="protein sequence ID" value="GAA4087427.1"/>
    <property type="molecule type" value="Genomic_DNA"/>
</dbReference>
<evidence type="ECO:0000313" key="2">
    <source>
        <dbReference type="Proteomes" id="UP001500392"/>
    </source>
</evidence>